<feature type="binding site" evidence="12">
    <location>
        <position position="71"/>
    </location>
    <ligand>
        <name>ATP</name>
        <dbReference type="ChEBI" id="CHEBI:30616"/>
    </ligand>
</feature>
<feature type="domain" description="CTP synthase N-terminal" evidence="14">
    <location>
        <begin position="3"/>
        <end position="265"/>
    </location>
</feature>
<evidence type="ECO:0000256" key="3">
    <source>
        <dbReference type="ARBA" id="ARBA00022598"/>
    </source>
</evidence>
<comment type="function">
    <text evidence="11 12">Catalyzes the ATP-dependent amination of UTP to CTP with either L-glutamine or ammonia as the source of nitrogen. Regulates intracellular CTP levels through interactions with the four ribonucleotide triphosphates.</text>
</comment>
<feature type="binding site" evidence="12">
    <location>
        <position position="71"/>
    </location>
    <ligand>
        <name>Mg(2+)</name>
        <dbReference type="ChEBI" id="CHEBI:18420"/>
    </ligand>
</feature>
<dbReference type="Gene3D" id="3.40.50.300">
    <property type="entry name" value="P-loop containing nucleotide triphosphate hydrolases"/>
    <property type="match status" value="1"/>
</dbReference>
<evidence type="ECO:0000313" key="16">
    <source>
        <dbReference type="Proteomes" id="UP000011866"/>
    </source>
</evidence>
<evidence type="ECO:0000256" key="5">
    <source>
        <dbReference type="ARBA" id="ARBA00022741"/>
    </source>
</evidence>
<feature type="binding site" evidence="12">
    <location>
        <position position="222"/>
    </location>
    <ligand>
        <name>UTP</name>
        <dbReference type="ChEBI" id="CHEBI:46398"/>
    </ligand>
</feature>
<dbReference type="GO" id="GO:0004359">
    <property type="term" value="F:glutaminase activity"/>
    <property type="evidence" value="ECO:0007669"/>
    <property type="project" value="RHEA"/>
</dbReference>
<dbReference type="Pfam" id="PF06418">
    <property type="entry name" value="CTP_synth_N"/>
    <property type="match status" value="1"/>
</dbReference>
<feature type="binding site" evidence="12">
    <location>
        <position position="222"/>
    </location>
    <ligand>
        <name>CTP</name>
        <dbReference type="ChEBI" id="CHEBI:37563"/>
        <note>allosteric inhibitor</note>
    </ligand>
</feature>
<dbReference type="GO" id="GO:0044210">
    <property type="term" value="P:'de novo' CTP biosynthetic process"/>
    <property type="evidence" value="ECO:0007669"/>
    <property type="project" value="UniProtKB-UniRule"/>
</dbReference>
<dbReference type="Pfam" id="PF00117">
    <property type="entry name" value="GATase"/>
    <property type="match status" value="1"/>
</dbReference>
<keyword evidence="16" id="KW-1185">Reference proteome</keyword>
<feature type="binding site" evidence="12">
    <location>
        <position position="13"/>
    </location>
    <ligand>
        <name>UTP</name>
        <dbReference type="ChEBI" id="CHEBI:46398"/>
    </ligand>
</feature>
<feature type="binding site" evidence="12">
    <location>
        <position position="351"/>
    </location>
    <ligand>
        <name>L-glutamine</name>
        <dbReference type="ChEBI" id="CHEBI:58359"/>
    </ligand>
</feature>
<dbReference type="GO" id="GO:0042802">
    <property type="term" value="F:identical protein binding"/>
    <property type="evidence" value="ECO:0007669"/>
    <property type="project" value="TreeGrafter"/>
</dbReference>
<dbReference type="GeneID" id="79177813"/>
<organism evidence="15 16">
    <name type="scientific">Thalassolituus oleivorans MIL-1</name>
    <dbReference type="NCBI Taxonomy" id="1298593"/>
    <lineage>
        <taxon>Bacteria</taxon>
        <taxon>Pseudomonadati</taxon>
        <taxon>Pseudomonadota</taxon>
        <taxon>Gammaproteobacteria</taxon>
        <taxon>Oceanospirillales</taxon>
        <taxon>Oceanospirillaceae</taxon>
        <taxon>Thalassolituus</taxon>
    </lineage>
</organism>
<dbReference type="EMBL" id="HF680312">
    <property type="protein sequence ID" value="CCU73473.1"/>
    <property type="molecule type" value="Genomic_DNA"/>
</dbReference>
<evidence type="ECO:0000256" key="6">
    <source>
        <dbReference type="ARBA" id="ARBA00022840"/>
    </source>
</evidence>
<dbReference type="NCBIfam" id="TIGR00337">
    <property type="entry name" value="PyrG"/>
    <property type="match status" value="1"/>
</dbReference>
<dbReference type="InterPro" id="IPR029062">
    <property type="entry name" value="Class_I_gatase-like"/>
</dbReference>
<proteinExistence type="inferred from homology"/>
<dbReference type="CDD" id="cd03113">
    <property type="entry name" value="CTPS_N"/>
    <property type="match status" value="1"/>
</dbReference>
<comment type="caution">
    <text evidence="12">Lacks conserved residue(s) required for the propagation of feature annotation.</text>
</comment>
<name>M5DW20_9GAMM</name>
<evidence type="ECO:0000256" key="10">
    <source>
        <dbReference type="ARBA" id="ARBA00047781"/>
    </source>
</evidence>
<keyword evidence="6 12" id="KW-0067">ATP-binding</keyword>
<feature type="binding site" evidence="12">
    <location>
        <position position="13"/>
    </location>
    <ligand>
        <name>CTP</name>
        <dbReference type="ChEBI" id="CHEBI:37563"/>
        <note>allosteric inhibitor</note>
    </ligand>
</feature>
<feature type="binding site" evidence="12">
    <location>
        <position position="469"/>
    </location>
    <ligand>
        <name>L-glutamine</name>
        <dbReference type="ChEBI" id="CHEBI:58359"/>
    </ligand>
</feature>
<dbReference type="HAMAP" id="MF_01227">
    <property type="entry name" value="PyrG"/>
    <property type="match status" value="1"/>
</dbReference>
<dbReference type="FunFam" id="3.40.50.880:FF:000002">
    <property type="entry name" value="CTP synthase"/>
    <property type="match status" value="1"/>
</dbReference>
<dbReference type="SUPFAM" id="SSF52540">
    <property type="entry name" value="P-loop containing nucleoside triphosphate hydrolases"/>
    <property type="match status" value="1"/>
</dbReference>
<evidence type="ECO:0000256" key="8">
    <source>
        <dbReference type="ARBA" id="ARBA00022962"/>
    </source>
</evidence>
<evidence type="ECO:0000313" key="15">
    <source>
        <dbReference type="EMBL" id="CCU73473.1"/>
    </source>
</evidence>
<dbReference type="InterPro" id="IPR017456">
    <property type="entry name" value="CTP_synthase_N"/>
</dbReference>
<evidence type="ECO:0000256" key="4">
    <source>
        <dbReference type="ARBA" id="ARBA00022723"/>
    </source>
</evidence>
<dbReference type="PANTHER" id="PTHR11550:SF0">
    <property type="entry name" value="CTP SYNTHASE-RELATED"/>
    <property type="match status" value="1"/>
</dbReference>
<evidence type="ECO:0000256" key="1">
    <source>
        <dbReference type="ARBA" id="ARBA00005171"/>
    </source>
</evidence>
<keyword evidence="4 12" id="KW-0479">Metal-binding</keyword>
<dbReference type="GO" id="GO:0005829">
    <property type="term" value="C:cytosol"/>
    <property type="evidence" value="ECO:0007669"/>
    <property type="project" value="TreeGrafter"/>
</dbReference>
<dbReference type="HOGENOM" id="CLU_011675_5_0_6"/>
<dbReference type="Gene3D" id="3.40.50.880">
    <property type="match status" value="1"/>
</dbReference>
<dbReference type="GO" id="GO:0097268">
    <property type="term" value="C:cytoophidium"/>
    <property type="evidence" value="ECO:0007669"/>
    <property type="project" value="UniProtKB-ARBA"/>
</dbReference>
<accession>M5DW20</accession>
<dbReference type="NCBIfam" id="NF003792">
    <property type="entry name" value="PRK05380.1"/>
    <property type="match status" value="1"/>
</dbReference>
<feature type="binding site" evidence="12">
    <location>
        <begin position="14"/>
        <end position="19"/>
    </location>
    <ligand>
        <name>ATP</name>
        <dbReference type="ChEBI" id="CHEBI:30616"/>
    </ligand>
</feature>
<protein>
    <recommendedName>
        <fullName evidence="12">CTP synthase</fullName>
        <ecNumber evidence="12">6.3.4.2</ecNumber>
    </recommendedName>
    <alternativeName>
        <fullName evidence="12">Cytidine 5'-triphosphate synthase</fullName>
    </alternativeName>
    <alternativeName>
        <fullName evidence="12">Cytidine triphosphate synthetase</fullName>
        <shortName evidence="12">CTP synthetase</shortName>
        <shortName evidence="12">CTPS</shortName>
    </alternativeName>
    <alternativeName>
        <fullName evidence="12">UTP--ammonia ligase</fullName>
    </alternativeName>
</protein>
<keyword evidence="3 12" id="KW-0436">Ligase</keyword>
<dbReference type="PATRIC" id="fig|1298593.3.peg.2976"/>
<dbReference type="InterPro" id="IPR027417">
    <property type="entry name" value="P-loop_NTPase"/>
</dbReference>
<comment type="catalytic activity">
    <reaction evidence="12">
        <text>L-glutamine + H2O = L-glutamate + NH4(+)</text>
        <dbReference type="Rhea" id="RHEA:15889"/>
        <dbReference type="ChEBI" id="CHEBI:15377"/>
        <dbReference type="ChEBI" id="CHEBI:28938"/>
        <dbReference type="ChEBI" id="CHEBI:29985"/>
        <dbReference type="ChEBI" id="CHEBI:58359"/>
    </reaction>
</comment>
<evidence type="ECO:0000256" key="11">
    <source>
        <dbReference type="ARBA" id="ARBA00059148"/>
    </source>
</evidence>
<feature type="binding site" evidence="12">
    <location>
        <begin position="186"/>
        <end position="191"/>
    </location>
    <ligand>
        <name>UTP</name>
        <dbReference type="ChEBI" id="CHEBI:46398"/>
    </ligand>
</feature>
<keyword evidence="8 12" id="KW-0315">Glutamine amidotransferase</keyword>
<feature type="active site" description="Nucleophile; for glutamine hydrolysis" evidence="12">
    <location>
        <position position="378"/>
    </location>
</feature>
<comment type="catalytic activity">
    <reaction evidence="10 12">
        <text>UTP + L-glutamine + ATP + H2O = CTP + L-glutamate + ADP + phosphate + 2 H(+)</text>
        <dbReference type="Rhea" id="RHEA:26426"/>
        <dbReference type="ChEBI" id="CHEBI:15377"/>
        <dbReference type="ChEBI" id="CHEBI:15378"/>
        <dbReference type="ChEBI" id="CHEBI:29985"/>
        <dbReference type="ChEBI" id="CHEBI:30616"/>
        <dbReference type="ChEBI" id="CHEBI:37563"/>
        <dbReference type="ChEBI" id="CHEBI:43474"/>
        <dbReference type="ChEBI" id="CHEBI:46398"/>
        <dbReference type="ChEBI" id="CHEBI:58359"/>
        <dbReference type="ChEBI" id="CHEBI:456216"/>
        <dbReference type="EC" id="6.3.4.2"/>
    </reaction>
</comment>
<reference evidence="15 16" key="1">
    <citation type="journal article" date="2013" name="Genome Announc.">
        <title>Genome Sequence of Thalassolituus oleivorans MIL-1 (DSM 14913T).</title>
        <authorList>
            <person name="Golyshin P.N."/>
            <person name="Werner J."/>
            <person name="Chernikova T.N."/>
            <person name="Tran H."/>
            <person name="Ferrer M."/>
            <person name="Yakimov M.M."/>
            <person name="Teeling H."/>
            <person name="Golyshina O.V."/>
        </authorList>
    </citation>
    <scope>NUCLEOTIDE SEQUENCE [LARGE SCALE GENOMIC DNA]</scope>
    <source>
        <strain evidence="15 16">MIL-1</strain>
    </source>
</reference>
<feature type="domain" description="Glutamine amidotransferase" evidence="13">
    <location>
        <begin position="300"/>
        <end position="533"/>
    </location>
</feature>
<dbReference type="GO" id="GO:0046872">
    <property type="term" value="F:metal ion binding"/>
    <property type="evidence" value="ECO:0007669"/>
    <property type="project" value="UniProtKB-KW"/>
</dbReference>
<dbReference type="InterPro" id="IPR033828">
    <property type="entry name" value="GATase1_CTP_Synthase"/>
</dbReference>
<feature type="binding site" evidence="12">
    <location>
        <position position="402"/>
    </location>
    <ligand>
        <name>L-glutamine</name>
        <dbReference type="ChEBI" id="CHEBI:58359"/>
    </ligand>
</feature>
<dbReference type="KEGG" id="tol:TOL_3077"/>
<dbReference type="STRING" id="187493.CN03_02800"/>
<feature type="binding site" evidence="12">
    <location>
        <position position="240"/>
    </location>
    <ligand>
        <name>ATP</name>
        <dbReference type="ChEBI" id="CHEBI:30616"/>
    </ligand>
</feature>
<comment type="pathway">
    <text evidence="1 12">Pyrimidine metabolism; CTP biosynthesis via de novo pathway; CTP from UDP: step 2/2.</text>
</comment>
<feature type="binding site" evidence="12">
    <location>
        <begin position="146"/>
        <end position="148"/>
    </location>
    <ligand>
        <name>CTP</name>
        <dbReference type="ChEBI" id="CHEBI:37563"/>
        <note>allosteric inhibitor</note>
    </ligand>
</feature>
<dbReference type="InterPro" id="IPR017926">
    <property type="entry name" value="GATASE"/>
</dbReference>
<dbReference type="RefSeq" id="WP_015488183.1">
    <property type="nucleotide sequence ID" value="NC_020888.1"/>
</dbReference>
<feature type="active site" evidence="12">
    <location>
        <position position="516"/>
    </location>
</feature>
<comment type="catalytic activity">
    <reaction evidence="12">
        <text>UTP + NH4(+) + ATP = CTP + ADP + phosphate + 2 H(+)</text>
        <dbReference type="Rhea" id="RHEA:16597"/>
        <dbReference type="ChEBI" id="CHEBI:15378"/>
        <dbReference type="ChEBI" id="CHEBI:28938"/>
        <dbReference type="ChEBI" id="CHEBI:30616"/>
        <dbReference type="ChEBI" id="CHEBI:37563"/>
        <dbReference type="ChEBI" id="CHEBI:43474"/>
        <dbReference type="ChEBI" id="CHEBI:46398"/>
        <dbReference type="ChEBI" id="CHEBI:456216"/>
    </reaction>
</comment>
<keyword evidence="5 12" id="KW-0547">Nucleotide-binding</keyword>
<dbReference type="eggNOG" id="COG0504">
    <property type="taxonomic scope" value="Bacteria"/>
</dbReference>
<feature type="binding site" evidence="12">
    <location>
        <begin position="379"/>
        <end position="382"/>
    </location>
    <ligand>
        <name>L-glutamine</name>
        <dbReference type="ChEBI" id="CHEBI:58359"/>
    </ligand>
</feature>
<dbReference type="PANTHER" id="PTHR11550">
    <property type="entry name" value="CTP SYNTHASE"/>
    <property type="match status" value="1"/>
</dbReference>
<feature type="binding site" evidence="12">
    <location>
        <begin position="186"/>
        <end position="191"/>
    </location>
    <ligand>
        <name>CTP</name>
        <dbReference type="ChEBI" id="CHEBI:37563"/>
        <note>allosteric inhibitor</note>
    </ligand>
</feature>
<dbReference type="InterPro" id="IPR004468">
    <property type="entry name" value="CTP_synthase"/>
</dbReference>
<sequence>MTRFIFVTGGVVSSLGKGIASASLAAILEARGLKVTMLKLDPYINVDPGTMSPFQHGEVFVTNDGAETDLDLGHYERFIRTTMSRRNNFTTGRIYTDVLAKERRGDYLGGTVQVIPHITDEIKRRVFEGAEGSDVALVEIGGTVGDIESQPFLEAVRQMKVELGSKRALSIHLTLVPYIATAGETKTKPTQHSVKEMRTIGLQPDILICRSDHKIEASALRKIALFTNVEERAVIPLEDAETIYMIPRKLHDAHLDDLIVEKFDLTCREADLSEWDAVADAKLNPEKEVTIAMVGKYMDLLDAYKSLIEAIDHAGITHRAKVKIRYIDAEDVERKGIEVLAGVDAILVPGGFGNRGVEGKIRTVQHARENKIPYLGICLGMQVAVIEYARNVVGWKDAQSTEFTHDTTHPVVGLITEWTTAEGTTEVRSAESDLGGTMRLGGQECRLTPDSFTAKAYGKDIITERHRHRYEVNSSLVPGLEEAGLRIAGRSMDGELVEVVEVPDHPWFVGCQFHPEFTSTPRDGHGLFSAFIAAALDHKK</sequence>
<evidence type="ECO:0000256" key="9">
    <source>
        <dbReference type="ARBA" id="ARBA00022975"/>
    </source>
</evidence>
<dbReference type="CDD" id="cd01746">
    <property type="entry name" value="GATase1_CTP_Synthase"/>
    <property type="match status" value="1"/>
</dbReference>
<feature type="active site" evidence="12">
    <location>
        <position position="514"/>
    </location>
</feature>
<dbReference type="PROSITE" id="PS51273">
    <property type="entry name" value="GATASE_TYPE_1"/>
    <property type="match status" value="1"/>
</dbReference>
<evidence type="ECO:0000259" key="14">
    <source>
        <dbReference type="Pfam" id="PF06418"/>
    </source>
</evidence>
<comment type="miscellaneous">
    <text evidence="12">CTPSs have evolved a hybrid strategy for distinguishing between UTP and CTP. The overlapping regions of the product feedback inhibitory and substrate sites recognize a common feature in both compounds, the triphosphate moiety. To differentiate isosteric substrate and product pyrimidine rings, an additional pocket far from the expected kinase/ligase catalytic site, specifically recognizes the cytosine and ribose portions of the product inhibitor.</text>
</comment>
<dbReference type="GO" id="GO:0003883">
    <property type="term" value="F:CTP synthase activity"/>
    <property type="evidence" value="ECO:0007669"/>
    <property type="project" value="UniProtKB-UniRule"/>
</dbReference>
<evidence type="ECO:0000256" key="7">
    <source>
        <dbReference type="ARBA" id="ARBA00022842"/>
    </source>
</evidence>
<keyword evidence="7 12" id="KW-0460">Magnesium</keyword>
<gene>
    <name evidence="12" type="primary">pyrG</name>
    <name evidence="15" type="ORF">TOL_3077</name>
</gene>
<comment type="activity regulation">
    <text evidence="12">Allosterically activated by GTP, when glutamine is the substrate; GTP has no effect on the reaction when ammonia is the substrate. The allosteric effector GTP functions by stabilizing the protein conformation that binds the tetrahedral intermediate(s) formed during glutamine hydrolysis. Inhibited by the product CTP, via allosteric rather than competitive inhibition.</text>
</comment>
<dbReference type="EC" id="6.3.4.2" evidence="12"/>
<comment type="similarity">
    <text evidence="2 12">Belongs to the CTP synthase family.</text>
</comment>
<dbReference type="SUPFAM" id="SSF52317">
    <property type="entry name" value="Class I glutamine amidotransferase-like"/>
    <property type="match status" value="1"/>
</dbReference>
<dbReference type="Proteomes" id="UP000011866">
    <property type="component" value="Chromosome"/>
</dbReference>
<feature type="binding site" evidence="12">
    <location>
        <position position="139"/>
    </location>
    <ligand>
        <name>Mg(2+)</name>
        <dbReference type="ChEBI" id="CHEBI:18420"/>
    </ligand>
</feature>
<dbReference type="AlphaFoldDB" id="M5DW20"/>
<evidence type="ECO:0000256" key="12">
    <source>
        <dbReference type="HAMAP-Rule" id="MF_01227"/>
    </source>
</evidence>
<evidence type="ECO:0000256" key="2">
    <source>
        <dbReference type="ARBA" id="ARBA00007533"/>
    </source>
</evidence>
<keyword evidence="9 12" id="KW-0665">Pyrimidine biosynthesis</keyword>
<dbReference type="UniPathway" id="UPA00159">
    <property type="reaction ID" value="UER00277"/>
</dbReference>
<dbReference type="GO" id="GO:0019856">
    <property type="term" value="P:pyrimidine nucleobase biosynthetic process"/>
    <property type="evidence" value="ECO:0007669"/>
    <property type="project" value="TreeGrafter"/>
</dbReference>
<feature type="region of interest" description="Amidoligase domain" evidence="12">
    <location>
        <begin position="1"/>
        <end position="265"/>
    </location>
</feature>
<evidence type="ECO:0000259" key="13">
    <source>
        <dbReference type="Pfam" id="PF00117"/>
    </source>
</evidence>
<dbReference type="FunFam" id="3.40.50.300:FF:000009">
    <property type="entry name" value="CTP synthase"/>
    <property type="match status" value="1"/>
</dbReference>
<dbReference type="GO" id="GO:0005524">
    <property type="term" value="F:ATP binding"/>
    <property type="evidence" value="ECO:0007669"/>
    <property type="project" value="UniProtKB-KW"/>
</dbReference>
<comment type="subunit">
    <text evidence="12">Homotetramer.</text>
</comment>